<dbReference type="InterPro" id="IPR038731">
    <property type="entry name" value="RgtA/B/C-like"/>
</dbReference>
<evidence type="ECO:0000259" key="10">
    <source>
        <dbReference type="Pfam" id="PF13231"/>
    </source>
</evidence>
<name>A0A3B1E321_9ZZZZ</name>
<feature type="transmembrane region" description="Helical" evidence="9">
    <location>
        <begin position="194"/>
        <end position="222"/>
    </location>
</feature>
<feature type="transmembrane region" description="Helical" evidence="9">
    <location>
        <begin position="142"/>
        <end position="165"/>
    </location>
</feature>
<keyword evidence="7 9" id="KW-0472">Membrane</keyword>
<keyword evidence="3" id="KW-0328">Glycosyltransferase</keyword>
<evidence type="ECO:0000256" key="6">
    <source>
        <dbReference type="ARBA" id="ARBA00022989"/>
    </source>
</evidence>
<protein>
    <recommendedName>
        <fullName evidence="10">Glycosyltransferase RgtA/B/C/D-like domain-containing protein</fullName>
    </recommendedName>
</protein>
<feature type="transmembrane region" description="Helical" evidence="9">
    <location>
        <begin position="81"/>
        <end position="102"/>
    </location>
</feature>
<evidence type="ECO:0000256" key="5">
    <source>
        <dbReference type="ARBA" id="ARBA00022692"/>
    </source>
</evidence>
<feature type="transmembrane region" description="Helical" evidence="9">
    <location>
        <begin position="243"/>
        <end position="266"/>
    </location>
</feature>
<dbReference type="GO" id="GO:0016763">
    <property type="term" value="F:pentosyltransferase activity"/>
    <property type="evidence" value="ECO:0007669"/>
    <property type="project" value="TreeGrafter"/>
</dbReference>
<evidence type="ECO:0000256" key="4">
    <source>
        <dbReference type="ARBA" id="ARBA00022679"/>
    </source>
</evidence>
<accession>A0A3B1E321</accession>
<feature type="domain" description="Glycosyltransferase RgtA/B/C/D-like" evidence="10">
    <location>
        <begin position="61"/>
        <end position="114"/>
    </location>
</feature>
<feature type="non-terminal residue" evidence="11">
    <location>
        <position position="593"/>
    </location>
</feature>
<dbReference type="GO" id="GO:0008610">
    <property type="term" value="P:lipid biosynthetic process"/>
    <property type="evidence" value="ECO:0007669"/>
    <property type="project" value="UniProtKB-ARBA"/>
</dbReference>
<organism evidence="11">
    <name type="scientific">hydrothermal vent metagenome</name>
    <dbReference type="NCBI Taxonomy" id="652676"/>
    <lineage>
        <taxon>unclassified sequences</taxon>
        <taxon>metagenomes</taxon>
        <taxon>ecological metagenomes</taxon>
    </lineage>
</organism>
<feature type="transmembrane region" description="Helical" evidence="9">
    <location>
        <begin position="18"/>
        <end position="41"/>
    </location>
</feature>
<evidence type="ECO:0000256" key="9">
    <source>
        <dbReference type="SAM" id="Phobius"/>
    </source>
</evidence>
<dbReference type="InterPro" id="IPR050297">
    <property type="entry name" value="LipidA_mod_glycosyltrf_83"/>
</dbReference>
<gene>
    <name evidence="11" type="ORF">MNBD_PLANCTO03-985</name>
</gene>
<sequence>MPPTLRCIFRSRHWQSGLLLILLVSLVRLVYLLWFCPYTLIEDEAHYWEWSRRLELSYYSKGPGIAWVIRASTDLFGTSEWAVRLPAVLFSALGAFCAAGLARDIAKTREGKLSSPHLTQENGLSSPQQTQEGGLSSPRNAIGLYAAAIYLAMPAFWVLGILITIDGPYLACWAAACWAAWRALTTGSLRAHAALGLALAAGFVFKYTVLLLVPGLLLAAWLAHRARRASAEPSPPTPTKRSLSLPPLGLLLTLATASLGLLPVLLWNAQHEWITIQHLLGHLGVKGGDIPPTPGESWSPLWTLELLGIQVGLAGPAILLAVYAAVCAHRERRTDPATWQGARFLLCCGLPVLIFYILVSFLAEPEGNWPLAAWVSAAPLGALGITGAIPLYRERLAAWRDKGKPGVRPHMHRIMAWRWTIGAGVIVALGFARADLLAKLPVIGPLVPQGRLMFADVRAADAARILDELRAETGLEPVVMAQHYGRTSQLAYYLPGRPTVYCAGASMEGPRKQYDLWPETALSNPETHASLLGRPALLVGGRFEQWVPAFARVVEIGQLEGEHKKGRLIYLGYGYRGFPETGGRAFQPATLQT</sequence>
<dbReference type="AlphaFoldDB" id="A0A3B1E321"/>
<feature type="domain" description="Glycosyltransferase RgtA/B/C/D-like" evidence="10">
    <location>
        <begin position="141"/>
        <end position="229"/>
    </location>
</feature>
<evidence type="ECO:0000256" key="7">
    <source>
        <dbReference type="ARBA" id="ARBA00023136"/>
    </source>
</evidence>
<dbReference type="Pfam" id="PF13231">
    <property type="entry name" value="PMT_2"/>
    <property type="match status" value="2"/>
</dbReference>
<comment type="subcellular location">
    <subcellularLocation>
        <location evidence="1">Cell membrane</location>
        <topology evidence="1">Multi-pass membrane protein</topology>
    </subcellularLocation>
</comment>
<evidence type="ECO:0000256" key="3">
    <source>
        <dbReference type="ARBA" id="ARBA00022676"/>
    </source>
</evidence>
<evidence type="ECO:0000256" key="8">
    <source>
        <dbReference type="SAM" id="MobiDB-lite"/>
    </source>
</evidence>
<keyword evidence="4" id="KW-0808">Transferase</keyword>
<dbReference type="EMBL" id="UOGK01000063">
    <property type="protein sequence ID" value="VAX36487.1"/>
    <property type="molecule type" value="Genomic_DNA"/>
</dbReference>
<dbReference type="PANTHER" id="PTHR33908:SF11">
    <property type="entry name" value="MEMBRANE PROTEIN"/>
    <property type="match status" value="1"/>
</dbReference>
<evidence type="ECO:0000256" key="1">
    <source>
        <dbReference type="ARBA" id="ARBA00004651"/>
    </source>
</evidence>
<keyword evidence="6 9" id="KW-1133">Transmembrane helix</keyword>
<keyword evidence="5 9" id="KW-0812">Transmembrane</keyword>
<dbReference type="GO" id="GO:0005886">
    <property type="term" value="C:plasma membrane"/>
    <property type="evidence" value="ECO:0007669"/>
    <property type="project" value="UniProtKB-SubCell"/>
</dbReference>
<proteinExistence type="predicted"/>
<feature type="transmembrane region" description="Helical" evidence="9">
    <location>
        <begin position="371"/>
        <end position="393"/>
    </location>
</feature>
<feature type="compositionally biased region" description="Polar residues" evidence="8">
    <location>
        <begin position="116"/>
        <end position="135"/>
    </location>
</feature>
<evidence type="ECO:0000256" key="2">
    <source>
        <dbReference type="ARBA" id="ARBA00022475"/>
    </source>
</evidence>
<feature type="region of interest" description="Disordered" evidence="8">
    <location>
        <begin position="115"/>
        <end position="135"/>
    </location>
</feature>
<feature type="transmembrane region" description="Helical" evidence="9">
    <location>
        <begin position="414"/>
        <end position="432"/>
    </location>
</feature>
<dbReference type="PANTHER" id="PTHR33908">
    <property type="entry name" value="MANNOSYLTRANSFERASE YKCB-RELATED"/>
    <property type="match status" value="1"/>
</dbReference>
<reference evidence="11" key="1">
    <citation type="submission" date="2018-06" db="EMBL/GenBank/DDBJ databases">
        <authorList>
            <person name="Zhirakovskaya E."/>
        </authorList>
    </citation>
    <scope>NUCLEOTIDE SEQUENCE</scope>
</reference>
<feature type="transmembrane region" description="Helical" evidence="9">
    <location>
        <begin position="307"/>
        <end position="329"/>
    </location>
</feature>
<keyword evidence="2" id="KW-1003">Cell membrane</keyword>
<evidence type="ECO:0000313" key="11">
    <source>
        <dbReference type="EMBL" id="VAX36487.1"/>
    </source>
</evidence>
<feature type="transmembrane region" description="Helical" evidence="9">
    <location>
        <begin position="341"/>
        <end position="359"/>
    </location>
</feature>